<accession>B0E3C3</accession>
<keyword evidence="3" id="KW-1185">Reference proteome</keyword>
<sequence length="133" mass="15014">MSCSHVGGHCSAATHSTHVMMGRATSRVTHHMSHFPPQRTLSQHERQWRRTSRERDTPRSVSATQDRERHENGLDTSPNAKTSKQEQPTRRLPAAPPSTHDTRTSTARHMNKPAHHKRQGNHRWRGSGGNPVA</sequence>
<feature type="compositionally biased region" description="Basic residues" evidence="1">
    <location>
        <begin position="109"/>
        <end position="125"/>
    </location>
</feature>
<evidence type="ECO:0000313" key="3">
    <source>
        <dbReference type="Proteomes" id="UP000001194"/>
    </source>
</evidence>
<dbReference type="GeneID" id="6086343"/>
<organism evidence="3">
    <name type="scientific">Laccaria bicolor (strain S238N-H82 / ATCC MYA-4686)</name>
    <name type="common">Bicoloured deceiver</name>
    <name type="synonym">Laccaria laccata var. bicolor</name>
    <dbReference type="NCBI Taxonomy" id="486041"/>
    <lineage>
        <taxon>Eukaryota</taxon>
        <taxon>Fungi</taxon>
        <taxon>Dikarya</taxon>
        <taxon>Basidiomycota</taxon>
        <taxon>Agaricomycotina</taxon>
        <taxon>Agaricomycetes</taxon>
        <taxon>Agaricomycetidae</taxon>
        <taxon>Agaricales</taxon>
        <taxon>Agaricineae</taxon>
        <taxon>Hydnangiaceae</taxon>
        <taxon>Laccaria</taxon>
    </lineage>
</organism>
<feature type="region of interest" description="Disordered" evidence="1">
    <location>
        <begin position="29"/>
        <end position="133"/>
    </location>
</feature>
<dbReference type="HOGENOM" id="CLU_1907070_0_0_1"/>
<evidence type="ECO:0000313" key="2">
    <source>
        <dbReference type="EMBL" id="EDQ98660.1"/>
    </source>
</evidence>
<gene>
    <name evidence="2" type="ORF">LACBIDRAFT_335767</name>
</gene>
<protein>
    <submittedName>
        <fullName evidence="2">Predicted protein</fullName>
    </submittedName>
</protein>
<name>B0E3C3_LACBS</name>
<feature type="compositionally biased region" description="Basic and acidic residues" evidence="1">
    <location>
        <begin position="42"/>
        <end position="58"/>
    </location>
</feature>
<reference evidence="2 3" key="1">
    <citation type="journal article" date="2008" name="Nature">
        <title>The genome of Laccaria bicolor provides insights into mycorrhizal symbiosis.</title>
        <authorList>
            <person name="Martin F."/>
            <person name="Aerts A."/>
            <person name="Ahren D."/>
            <person name="Brun A."/>
            <person name="Danchin E.G.J."/>
            <person name="Duchaussoy F."/>
            <person name="Gibon J."/>
            <person name="Kohler A."/>
            <person name="Lindquist E."/>
            <person name="Pereda V."/>
            <person name="Salamov A."/>
            <person name="Shapiro H.J."/>
            <person name="Wuyts J."/>
            <person name="Blaudez D."/>
            <person name="Buee M."/>
            <person name="Brokstein P."/>
            <person name="Canbaeck B."/>
            <person name="Cohen D."/>
            <person name="Courty P.E."/>
            <person name="Coutinho P.M."/>
            <person name="Delaruelle C."/>
            <person name="Detter J.C."/>
            <person name="Deveau A."/>
            <person name="DiFazio S."/>
            <person name="Duplessis S."/>
            <person name="Fraissinet-Tachet L."/>
            <person name="Lucic E."/>
            <person name="Frey-Klett P."/>
            <person name="Fourrey C."/>
            <person name="Feussner I."/>
            <person name="Gay G."/>
            <person name="Grimwood J."/>
            <person name="Hoegger P.J."/>
            <person name="Jain P."/>
            <person name="Kilaru S."/>
            <person name="Labbe J."/>
            <person name="Lin Y.C."/>
            <person name="Legue V."/>
            <person name="Le Tacon F."/>
            <person name="Marmeisse R."/>
            <person name="Melayah D."/>
            <person name="Montanini B."/>
            <person name="Muratet M."/>
            <person name="Nehls U."/>
            <person name="Niculita-Hirzel H."/>
            <person name="Oudot-Le Secq M.P."/>
            <person name="Peter M."/>
            <person name="Quesneville H."/>
            <person name="Rajashekar B."/>
            <person name="Reich M."/>
            <person name="Rouhier N."/>
            <person name="Schmutz J."/>
            <person name="Yin T."/>
            <person name="Chalot M."/>
            <person name="Henrissat B."/>
            <person name="Kuees U."/>
            <person name="Lucas S."/>
            <person name="Van de Peer Y."/>
            <person name="Podila G.K."/>
            <person name="Polle A."/>
            <person name="Pukkila P.J."/>
            <person name="Richardson P.M."/>
            <person name="Rouze P."/>
            <person name="Sanders I.R."/>
            <person name="Stajich J.E."/>
            <person name="Tunlid A."/>
            <person name="Tuskan G."/>
            <person name="Grigoriev I.V."/>
        </authorList>
    </citation>
    <scope>NUCLEOTIDE SEQUENCE [LARGE SCALE GENOMIC DNA]</scope>
    <source>
        <strain evidence="3">S238N-H82 / ATCC MYA-4686</strain>
    </source>
</reference>
<evidence type="ECO:0000256" key="1">
    <source>
        <dbReference type="SAM" id="MobiDB-lite"/>
    </source>
</evidence>
<dbReference type="AlphaFoldDB" id="B0E3C3"/>
<dbReference type="Proteomes" id="UP000001194">
    <property type="component" value="Unassembled WGS sequence"/>
</dbReference>
<dbReference type="InParanoid" id="B0E3C3"/>
<dbReference type="RefSeq" id="XP_001890692.1">
    <property type="nucleotide sequence ID" value="XM_001890657.1"/>
</dbReference>
<dbReference type="EMBL" id="DS547224">
    <property type="protein sequence ID" value="EDQ98660.1"/>
    <property type="molecule type" value="Genomic_DNA"/>
</dbReference>
<dbReference type="KEGG" id="lbc:LACBIDRAFT_335767"/>
<proteinExistence type="predicted"/>